<dbReference type="PANTHER" id="PTHR10996:SF178">
    <property type="entry name" value="2-HYDROXYACID DEHYDROGENASE YGL185C-RELATED"/>
    <property type="match status" value="1"/>
</dbReference>
<evidence type="ECO:0000313" key="6">
    <source>
        <dbReference type="EMBL" id="MCY0096618.1"/>
    </source>
</evidence>
<evidence type="ECO:0000256" key="2">
    <source>
        <dbReference type="ARBA" id="ARBA00023027"/>
    </source>
</evidence>
<dbReference type="InterPro" id="IPR029752">
    <property type="entry name" value="D-isomer_DH_CS1"/>
</dbReference>
<dbReference type="Pfam" id="PF02826">
    <property type="entry name" value="2-Hacid_dh_C"/>
    <property type="match status" value="1"/>
</dbReference>
<protein>
    <submittedName>
        <fullName evidence="6">2-hydroxyacid dehydrogenase</fullName>
    </submittedName>
</protein>
<dbReference type="CDD" id="cd12156">
    <property type="entry name" value="HPPR"/>
    <property type="match status" value="1"/>
</dbReference>
<sequence>MSATRPTVLIPGNINARVRERVEAEFDAVAIASADASLMDAEARAKISGIACSTAINADFIDAFPNLSIIASFGVGYDAVDAKHAASRGVMVSNTPDVLSDEVADTTVGLLLNTLREFPKAEAYLRAGRWAAEGAYPLTPLTLRGRTVGIFGLGRIGLSIAQRLEAFGLPIHYHTRTKRNDVDYPWHDSLASLAAAVDTLIVVVPGGAATEKAVNAEILGALGPNGVLISVGRGSTIDEPALIAALAERMIAAAGLDVFADEPNVPQALMDLPNACLLPHVASASVSTRNAMADLVVDNLAAWLDGRPALTPVPECAALDRKPS</sequence>
<keyword evidence="1 3" id="KW-0560">Oxidoreductase</keyword>
<dbReference type="Proteomes" id="UP001081283">
    <property type="component" value="Unassembled WGS sequence"/>
</dbReference>
<dbReference type="InterPro" id="IPR006139">
    <property type="entry name" value="D-isomer_2_OHA_DH_cat_dom"/>
</dbReference>
<evidence type="ECO:0000256" key="1">
    <source>
        <dbReference type="ARBA" id="ARBA00023002"/>
    </source>
</evidence>
<gene>
    <name evidence="6" type="ORF">OEG82_21765</name>
</gene>
<dbReference type="PROSITE" id="PS00065">
    <property type="entry name" value="D_2_HYDROXYACID_DH_1"/>
    <property type="match status" value="1"/>
</dbReference>
<dbReference type="InterPro" id="IPR006140">
    <property type="entry name" value="D-isomer_DH_NAD-bd"/>
</dbReference>
<feature type="domain" description="D-isomer specific 2-hydroxyacid dehydrogenase NAD-binding" evidence="5">
    <location>
        <begin position="108"/>
        <end position="282"/>
    </location>
</feature>
<feature type="domain" description="D-isomer specific 2-hydroxyacid dehydrogenase catalytic" evidence="4">
    <location>
        <begin position="19"/>
        <end position="313"/>
    </location>
</feature>
<dbReference type="Pfam" id="PF00389">
    <property type="entry name" value="2-Hacid_dh"/>
    <property type="match status" value="1"/>
</dbReference>
<dbReference type="SUPFAM" id="SSF51735">
    <property type="entry name" value="NAD(P)-binding Rossmann-fold domains"/>
    <property type="match status" value="1"/>
</dbReference>
<dbReference type="InterPro" id="IPR036291">
    <property type="entry name" value="NAD(P)-bd_dom_sf"/>
</dbReference>
<dbReference type="EMBL" id="JAOVZQ010000001">
    <property type="protein sequence ID" value="MCY0096618.1"/>
    <property type="molecule type" value="Genomic_DNA"/>
</dbReference>
<accession>A0ABT3YL93</accession>
<dbReference type="PANTHER" id="PTHR10996">
    <property type="entry name" value="2-HYDROXYACID DEHYDROGENASE-RELATED"/>
    <property type="match status" value="1"/>
</dbReference>
<dbReference type="InterPro" id="IPR050223">
    <property type="entry name" value="D-isomer_2-hydroxyacid_DH"/>
</dbReference>
<dbReference type="SUPFAM" id="SSF52283">
    <property type="entry name" value="Formate/glycerate dehydrogenase catalytic domain-like"/>
    <property type="match status" value="1"/>
</dbReference>
<dbReference type="Gene3D" id="3.40.50.720">
    <property type="entry name" value="NAD(P)-binding Rossmann-like Domain"/>
    <property type="match status" value="2"/>
</dbReference>
<comment type="similarity">
    <text evidence="3">Belongs to the D-isomer specific 2-hydroxyacid dehydrogenase family.</text>
</comment>
<evidence type="ECO:0000256" key="3">
    <source>
        <dbReference type="RuleBase" id="RU003719"/>
    </source>
</evidence>
<keyword evidence="2" id="KW-0520">NAD</keyword>
<organism evidence="6 7">
    <name type="scientific">Hoeflea ulvae</name>
    <dbReference type="NCBI Taxonomy" id="2983764"/>
    <lineage>
        <taxon>Bacteria</taxon>
        <taxon>Pseudomonadati</taxon>
        <taxon>Pseudomonadota</taxon>
        <taxon>Alphaproteobacteria</taxon>
        <taxon>Hyphomicrobiales</taxon>
        <taxon>Rhizobiaceae</taxon>
        <taxon>Hoeflea</taxon>
    </lineage>
</organism>
<reference evidence="6" key="1">
    <citation type="submission" date="2022-10" db="EMBL/GenBank/DDBJ databases">
        <title>Hoeflea sp. J2-29, isolated from marine algae.</title>
        <authorList>
            <person name="Kristyanto S."/>
            <person name="Kim J.M."/>
            <person name="Jeon C.O."/>
        </authorList>
    </citation>
    <scope>NUCLEOTIDE SEQUENCE</scope>
    <source>
        <strain evidence="6">J2-29</strain>
    </source>
</reference>
<proteinExistence type="inferred from homology"/>
<comment type="caution">
    <text evidence="6">The sequence shown here is derived from an EMBL/GenBank/DDBJ whole genome shotgun (WGS) entry which is preliminary data.</text>
</comment>
<name>A0ABT3YL93_9HYPH</name>
<keyword evidence="7" id="KW-1185">Reference proteome</keyword>
<dbReference type="RefSeq" id="WP_267614431.1">
    <property type="nucleotide sequence ID" value="NZ_JAOVZQ010000001.1"/>
</dbReference>
<evidence type="ECO:0000259" key="5">
    <source>
        <dbReference type="Pfam" id="PF02826"/>
    </source>
</evidence>
<evidence type="ECO:0000259" key="4">
    <source>
        <dbReference type="Pfam" id="PF00389"/>
    </source>
</evidence>
<evidence type="ECO:0000313" key="7">
    <source>
        <dbReference type="Proteomes" id="UP001081283"/>
    </source>
</evidence>